<feature type="region of interest" description="Disordered" evidence="1">
    <location>
        <begin position="18"/>
        <end position="100"/>
    </location>
</feature>
<name>A0AA88IV29_ARTSF</name>
<feature type="non-terminal residue" evidence="2">
    <location>
        <position position="1"/>
    </location>
</feature>
<evidence type="ECO:0000313" key="2">
    <source>
        <dbReference type="EMBL" id="KAK2727927.1"/>
    </source>
</evidence>
<proteinExistence type="predicted"/>
<dbReference type="EMBL" id="JAVRJZ010000001">
    <property type="protein sequence ID" value="KAK2727927.1"/>
    <property type="molecule type" value="Genomic_DNA"/>
</dbReference>
<feature type="compositionally biased region" description="Basic and acidic residues" evidence="1">
    <location>
        <begin position="196"/>
        <end position="228"/>
    </location>
</feature>
<feature type="compositionally biased region" description="Basic and acidic residues" evidence="1">
    <location>
        <begin position="18"/>
        <end position="46"/>
    </location>
</feature>
<sequence length="228" mass="26828">PMKMLKESMPKNLLLIEKVRKESVPRNQKNSKETGLRLIEKERTESVPRNQKNSKNRLEADRERKNRKRAEELPEQRGSRLAADRESKKRKRAEESEQPESYRLAFRYNPVDDCNLSRCVQIGTMSKIYPYCKALKFNGETMGMCCASGKVKLPLLAAPPEPLKTFLTRTTSESKRFLSKIRKYNSCFQMNQKRKRAEESKEQQGNRLEADRERKNRKRAEESKEQQE</sequence>
<organism evidence="2 3">
    <name type="scientific">Artemia franciscana</name>
    <name type="common">Brine shrimp</name>
    <name type="synonym">Artemia sanfranciscana</name>
    <dbReference type="NCBI Taxonomy" id="6661"/>
    <lineage>
        <taxon>Eukaryota</taxon>
        <taxon>Metazoa</taxon>
        <taxon>Ecdysozoa</taxon>
        <taxon>Arthropoda</taxon>
        <taxon>Crustacea</taxon>
        <taxon>Branchiopoda</taxon>
        <taxon>Anostraca</taxon>
        <taxon>Artemiidae</taxon>
        <taxon>Artemia</taxon>
    </lineage>
</organism>
<evidence type="ECO:0000313" key="3">
    <source>
        <dbReference type="Proteomes" id="UP001187531"/>
    </source>
</evidence>
<feature type="compositionally biased region" description="Basic and acidic residues" evidence="1">
    <location>
        <begin position="56"/>
        <end position="95"/>
    </location>
</feature>
<comment type="caution">
    <text evidence="2">The sequence shown here is derived from an EMBL/GenBank/DDBJ whole genome shotgun (WGS) entry which is preliminary data.</text>
</comment>
<gene>
    <name evidence="2" type="ORF">QYM36_008410</name>
</gene>
<feature type="region of interest" description="Disordered" evidence="1">
    <location>
        <begin position="191"/>
        <end position="228"/>
    </location>
</feature>
<evidence type="ECO:0000256" key="1">
    <source>
        <dbReference type="SAM" id="MobiDB-lite"/>
    </source>
</evidence>
<reference evidence="2" key="1">
    <citation type="submission" date="2023-07" db="EMBL/GenBank/DDBJ databases">
        <title>Chromosome-level genome assembly of Artemia franciscana.</title>
        <authorList>
            <person name="Jo E."/>
        </authorList>
    </citation>
    <scope>NUCLEOTIDE SEQUENCE</scope>
    <source>
        <tissue evidence="2">Whole body</tissue>
    </source>
</reference>
<keyword evidence="3" id="KW-1185">Reference proteome</keyword>
<dbReference type="Proteomes" id="UP001187531">
    <property type="component" value="Unassembled WGS sequence"/>
</dbReference>
<accession>A0AA88IV29</accession>
<dbReference type="AlphaFoldDB" id="A0AA88IV29"/>
<protein>
    <submittedName>
        <fullName evidence="2">Uncharacterized protein</fullName>
    </submittedName>
</protein>